<dbReference type="EMBL" id="BARV01010863">
    <property type="protein sequence ID" value="GAI02503.1"/>
    <property type="molecule type" value="Genomic_DNA"/>
</dbReference>
<feature type="non-terminal residue" evidence="1">
    <location>
        <position position="266"/>
    </location>
</feature>
<sequence length="266" mass="29600">HSVQDEKPFTYEAEGKFISFKPTGMWWTTPQGKTAARSVTPAIGSLTKGKVKYPSALGNDIDIVCSTERTRWRKEIIIKSLQSLGAIPINAEYLEIGFELETDFEIGGWNKKSELKFNTAVKLSELSQLESIKTWDNHIILEPKEDEEPEDPFERCGGFLKVVDGKYFLVKRIPADYLRDAVYPVATDVEIAYGSEYPFNTADTTYISCAALDDTHFVVGFRDDGGDSHGIAMIGVVTGDAIAYGSEYPFNAAITSYISYARLDDT</sequence>
<proteinExistence type="predicted"/>
<protein>
    <submittedName>
        <fullName evidence="1">Uncharacterized protein</fullName>
    </submittedName>
</protein>
<accession>X1K7G6</accession>
<reference evidence="1" key="1">
    <citation type="journal article" date="2014" name="Front. Microbiol.">
        <title>High frequency of phylogenetically diverse reductive dehalogenase-homologous genes in deep subseafloor sedimentary metagenomes.</title>
        <authorList>
            <person name="Kawai M."/>
            <person name="Futagami T."/>
            <person name="Toyoda A."/>
            <person name="Takaki Y."/>
            <person name="Nishi S."/>
            <person name="Hori S."/>
            <person name="Arai W."/>
            <person name="Tsubouchi T."/>
            <person name="Morono Y."/>
            <person name="Uchiyama I."/>
            <person name="Ito T."/>
            <person name="Fujiyama A."/>
            <person name="Inagaki F."/>
            <person name="Takami H."/>
        </authorList>
    </citation>
    <scope>NUCLEOTIDE SEQUENCE</scope>
    <source>
        <strain evidence="1">Expedition CK06-06</strain>
    </source>
</reference>
<evidence type="ECO:0000313" key="1">
    <source>
        <dbReference type="EMBL" id="GAI02503.1"/>
    </source>
</evidence>
<name>X1K7G6_9ZZZZ</name>
<gene>
    <name evidence="1" type="ORF">S06H3_20859</name>
</gene>
<organism evidence="1">
    <name type="scientific">marine sediment metagenome</name>
    <dbReference type="NCBI Taxonomy" id="412755"/>
    <lineage>
        <taxon>unclassified sequences</taxon>
        <taxon>metagenomes</taxon>
        <taxon>ecological metagenomes</taxon>
    </lineage>
</organism>
<feature type="non-terminal residue" evidence="1">
    <location>
        <position position="1"/>
    </location>
</feature>
<comment type="caution">
    <text evidence="1">The sequence shown here is derived from an EMBL/GenBank/DDBJ whole genome shotgun (WGS) entry which is preliminary data.</text>
</comment>
<dbReference type="AlphaFoldDB" id="X1K7G6"/>